<organism evidence="2 3">
    <name type="scientific">Penstemon smallii</name>
    <dbReference type="NCBI Taxonomy" id="265156"/>
    <lineage>
        <taxon>Eukaryota</taxon>
        <taxon>Viridiplantae</taxon>
        <taxon>Streptophyta</taxon>
        <taxon>Embryophyta</taxon>
        <taxon>Tracheophyta</taxon>
        <taxon>Spermatophyta</taxon>
        <taxon>Magnoliopsida</taxon>
        <taxon>eudicotyledons</taxon>
        <taxon>Gunneridae</taxon>
        <taxon>Pentapetalae</taxon>
        <taxon>asterids</taxon>
        <taxon>lamiids</taxon>
        <taxon>Lamiales</taxon>
        <taxon>Plantaginaceae</taxon>
        <taxon>Cheloneae</taxon>
        <taxon>Penstemon</taxon>
    </lineage>
</organism>
<reference evidence="2 3" key="1">
    <citation type="submission" date="2024-12" db="EMBL/GenBank/DDBJ databases">
        <title>The unique morphological basis and parallel evolutionary history of personate flowers in Penstemon.</title>
        <authorList>
            <person name="Depatie T.H."/>
            <person name="Wessinger C.A."/>
        </authorList>
    </citation>
    <scope>NUCLEOTIDE SEQUENCE [LARGE SCALE GENOMIC DNA]</scope>
    <source>
        <strain evidence="2">WTNN_2</strain>
        <tissue evidence="2">Leaf</tissue>
    </source>
</reference>
<gene>
    <name evidence="2" type="ORF">ACJIZ3_007544</name>
</gene>
<comment type="caution">
    <text evidence="2">The sequence shown here is derived from an EMBL/GenBank/DDBJ whole genome shotgun (WGS) entry which is preliminary data.</text>
</comment>
<dbReference type="AlphaFoldDB" id="A0ABD3T888"/>
<name>A0ABD3T888_9LAMI</name>
<proteinExistence type="predicted"/>
<feature type="compositionally biased region" description="Polar residues" evidence="1">
    <location>
        <begin position="1"/>
        <end position="34"/>
    </location>
</feature>
<dbReference type="EMBL" id="JBJXBP010000004">
    <property type="protein sequence ID" value="KAL3832808.1"/>
    <property type="molecule type" value="Genomic_DNA"/>
</dbReference>
<evidence type="ECO:0000313" key="3">
    <source>
        <dbReference type="Proteomes" id="UP001634393"/>
    </source>
</evidence>
<sequence length="167" mass="18409">MQDLSSKSGDQMWTSNATSQSPTNCSRQQTQWEASTMYEGSPSCNRNALTNESKATKNIVLLGEHVHRATLASAASSGLAKELAHDLASWDPFAQCMDMIAELDEARGYSFLTIVQVNKSKHFASIIHLGTHVLKGSPQIHVLIQYQALFFRNQLKKGIKQNSAIQS</sequence>
<dbReference type="Proteomes" id="UP001634393">
    <property type="component" value="Unassembled WGS sequence"/>
</dbReference>
<protein>
    <submittedName>
        <fullName evidence="2">Uncharacterized protein</fullName>
    </submittedName>
</protein>
<feature type="region of interest" description="Disordered" evidence="1">
    <location>
        <begin position="1"/>
        <end position="45"/>
    </location>
</feature>
<evidence type="ECO:0000256" key="1">
    <source>
        <dbReference type="SAM" id="MobiDB-lite"/>
    </source>
</evidence>
<keyword evidence="3" id="KW-1185">Reference proteome</keyword>
<accession>A0ABD3T888</accession>
<evidence type="ECO:0000313" key="2">
    <source>
        <dbReference type="EMBL" id="KAL3832808.1"/>
    </source>
</evidence>